<proteinExistence type="predicted"/>
<organism evidence="4">
    <name type="scientific">Arundo donax</name>
    <name type="common">Giant reed</name>
    <name type="synonym">Donax arundinaceus</name>
    <dbReference type="NCBI Taxonomy" id="35708"/>
    <lineage>
        <taxon>Eukaryota</taxon>
        <taxon>Viridiplantae</taxon>
        <taxon>Streptophyta</taxon>
        <taxon>Embryophyta</taxon>
        <taxon>Tracheophyta</taxon>
        <taxon>Spermatophyta</taxon>
        <taxon>Magnoliopsida</taxon>
        <taxon>Liliopsida</taxon>
        <taxon>Poales</taxon>
        <taxon>Poaceae</taxon>
        <taxon>PACMAD clade</taxon>
        <taxon>Arundinoideae</taxon>
        <taxon>Arundineae</taxon>
        <taxon>Arundo</taxon>
    </lineage>
</organism>
<dbReference type="GO" id="GO:0000045">
    <property type="term" value="P:autophagosome assembly"/>
    <property type="evidence" value="ECO:0007669"/>
    <property type="project" value="InterPro"/>
</dbReference>
<reference evidence="4" key="2">
    <citation type="journal article" date="2015" name="Data Brief">
        <title>Shoot transcriptome of the giant reed, Arundo donax.</title>
        <authorList>
            <person name="Barrero R.A."/>
            <person name="Guerrero F.D."/>
            <person name="Moolhuijzen P."/>
            <person name="Goolsby J.A."/>
            <person name="Tidwell J."/>
            <person name="Bellgard S.E."/>
            <person name="Bellgard M.I."/>
        </authorList>
    </citation>
    <scope>NUCLEOTIDE SEQUENCE</scope>
    <source>
        <tissue evidence="4">Shoot tissue taken approximately 20 cm above the soil surface</tissue>
    </source>
</reference>
<name>A0A0A9CK13_ARUDO</name>
<dbReference type="GO" id="GO:1990316">
    <property type="term" value="C:Atg1/ULK1 kinase complex"/>
    <property type="evidence" value="ECO:0007669"/>
    <property type="project" value="TreeGrafter"/>
</dbReference>
<dbReference type="InterPro" id="IPR019460">
    <property type="entry name" value="Atg11_C"/>
</dbReference>
<dbReference type="InterPro" id="IPR040040">
    <property type="entry name" value="ATG11"/>
</dbReference>
<accession>A0A0A9CK13</accession>
<evidence type="ECO:0000259" key="3">
    <source>
        <dbReference type="Pfam" id="PF10377"/>
    </source>
</evidence>
<dbReference type="GO" id="GO:0034045">
    <property type="term" value="C:phagophore assembly site membrane"/>
    <property type="evidence" value="ECO:0007669"/>
    <property type="project" value="TreeGrafter"/>
</dbReference>
<dbReference type="GO" id="GO:0061709">
    <property type="term" value="P:reticulophagy"/>
    <property type="evidence" value="ECO:0007669"/>
    <property type="project" value="TreeGrafter"/>
</dbReference>
<dbReference type="PANTHER" id="PTHR13222">
    <property type="entry name" value="RB1-INDUCIBLE COILED-COIL"/>
    <property type="match status" value="1"/>
</dbReference>
<evidence type="ECO:0000313" key="4">
    <source>
        <dbReference type="EMBL" id="JAD74803.1"/>
    </source>
</evidence>
<dbReference type="EMBL" id="GBRH01223092">
    <property type="protein sequence ID" value="JAD74803.1"/>
    <property type="molecule type" value="Transcribed_RNA"/>
</dbReference>
<dbReference type="GO" id="GO:0034727">
    <property type="term" value="P:piecemeal microautophagy of the nucleus"/>
    <property type="evidence" value="ECO:0007669"/>
    <property type="project" value="TreeGrafter"/>
</dbReference>
<feature type="domain" description="Autophagy-related protein 11 C-terminal" evidence="3">
    <location>
        <begin position="80"/>
        <end position="193"/>
    </location>
</feature>
<keyword evidence="2" id="KW-0175">Coiled coil</keyword>
<dbReference type="PANTHER" id="PTHR13222:SF1">
    <property type="entry name" value="RB1-INDUCIBLE COILED-COIL PROTEIN 1"/>
    <property type="match status" value="1"/>
</dbReference>
<dbReference type="Pfam" id="PF10377">
    <property type="entry name" value="ATG11"/>
    <property type="match status" value="1"/>
</dbReference>
<dbReference type="GO" id="GO:0060090">
    <property type="term" value="F:molecular adaptor activity"/>
    <property type="evidence" value="ECO:0007669"/>
    <property type="project" value="TreeGrafter"/>
</dbReference>
<dbReference type="GO" id="GO:0019901">
    <property type="term" value="F:protein kinase binding"/>
    <property type="evidence" value="ECO:0007669"/>
    <property type="project" value="TreeGrafter"/>
</dbReference>
<dbReference type="AlphaFoldDB" id="A0A0A9CK13"/>
<reference evidence="4" key="1">
    <citation type="submission" date="2014-09" db="EMBL/GenBank/DDBJ databases">
        <authorList>
            <person name="Magalhaes I.L.F."/>
            <person name="Oliveira U."/>
            <person name="Santos F.R."/>
            <person name="Vidigal T.H.D.A."/>
            <person name="Brescovit A.D."/>
            <person name="Santos A.J."/>
        </authorList>
    </citation>
    <scope>NUCLEOTIDE SEQUENCE</scope>
    <source>
        <tissue evidence="4">Shoot tissue taken approximately 20 cm above the soil surface</tissue>
    </source>
</reference>
<keyword evidence="1" id="KW-0072">Autophagy</keyword>
<evidence type="ECO:0000256" key="1">
    <source>
        <dbReference type="ARBA" id="ARBA00023006"/>
    </source>
</evidence>
<evidence type="ECO:0000256" key="2">
    <source>
        <dbReference type="ARBA" id="ARBA00023054"/>
    </source>
</evidence>
<dbReference type="GO" id="GO:0000422">
    <property type="term" value="P:autophagy of mitochondrion"/>
    <property type="evidence" value="ECO:0007669"/>
    <property type="project" value="TreeGrafter"/>
</dbReference>
<sequence>MSAFVESLRSLALSLASSIKKNETDSTIQFQQCIKVLAERVTILSRQSAELLERYSTVQAAHGAVMKDLEEKKELIKNLCSKLQLEKQASKEKISFGRFEVHELAVFIRTPPGHYEAINSNSSNYYLSEESIALFTEQHPPHPAYIIGQIVHVERRIAHVDPDSSGGRRSPASMLNPYNLTPGSEYFVVTVAMLPDAVR</sequence>
<dbReference type="GO" id="GO:0034517">
    <property type="term" value="P:ribophagy"/>
    <property type="evidence" value="ECO:0007669"/>
    <property type="project" value="TreeGrafter"/>
</dbReference>
<protein>
    <recommendedName>
        <fullName evidence="3">Autophagy-related protein 11 C-terminal domain-containing protein</fullName>
    </recommendedName>
</protein>